<reference evidence="1" key="1">
    <citation type="submission" date="2020-08" db="EMBL/GenBank/DDBJ databases">
        <title>Genome sequencing and assembly of the red palm weevil Rhynchophorus ferrugineus.</title>
        <authorList>
            <person name="Dias G.B."/>
            <person name="Bergman C.M."/>
            <person name="Manee M."/>
        </authorList>
    </citation>
    <scope>NUCLEOTIDE SEQUENCE</scope>
    <source>
        <strain evidence="1">AA-2017</strain>
        <tissue evidence="1">Whole larva</tissue>
    </source>
</reference>
<evidence type="ECO:0000313" key="2">
    <source>
        <dbReference type="Proteomes" id="UP000625711"/>
    </source>
</evidence>
<gene>
    <name evidence="1" type="ORF">GWI33_007491</name>
</gene>
<keyword evidence="2" id="KW-1185">Reference proteome</keyword>
<dbReference type="Proteomes" id="UP000625711">
    <property type="component" value="Unassembled WGS sequence"/>
</dbReference>
<proteinExistence type="predicted"/>
<protein>
    <submittedName>
        <fullName evidence="1">Uncharacterized protein</fullName>
    </submittedName>
</protein>
<accession>A0A834MI83</accession>
<organism evidence="1 2">
    <name type="scientific">Rhynchophorus ferrugineus</name>
    <name type="common">Red palm weevil</name>
    <name type="synonym">Curculio ferrugineus</name>
    <dbReference type="NCBI Taxonomy" id="354439"/>
    <lineage>
        <taxon>Eukaryota</taxon>
        <taxon>Metazoa</taxon>
        <taxon>Ecdysozoa</taxon>
        <taxon>Arthropoda</taxon>
        <taxon>Hexapoda</taxon>
        <taxon>Insecta</taxon>
        <taxon>Pterygota</taxon>
        <taxon>Neoptera</taxon>
        <taxon>Endopterygota</taxon>
        <taxon>Coleoptera</taxon>
        <taxon>Polyphaga</taxon>
        <taxon>Cucujiformia</taxon>
        <taxon>Curculionidae</taxon>
        <taxon>Dryophthorinae</taxon>
        <taxon>Rhynchophorus</taxon>
    </lineage>
</organism>
<evidence type="ECO:0000313" key="1">
    <source>
        <dbReference type="EMBL" id="KAF7279224.1"/>
    </source>
</evidence>
<dbReference type="AlphaFoldDB" id="A0A834MI83"/>
<dbReference type="EMBL" id="JAACXV010000372">
    <property type="protein sequence ID" value="KAF7279224.1"/>
    <property type="molecule type" value="Genomic_DNA"/>
</dbReference>
<name>A0A834MI83_RHYFE</name>
<comment type="caution">
    <text evidence="1">The sequence shown here is derived from an EMBL/GenBank/DDBJ whole genome shotgun (WGS) entry which is preliminary data.</text>
</comment>
<sequence length="106" mass="11911">MDTCFTRPYNGIAALTCRAAPSRIIFVLDNLRESQTNDSRLKANDMTVRSVRRIKEAEPARARRKPVLNCSVSLPFSSAKSFSCDSTPNRSLTTNILRSLISRFND</sequence>